<organism evidence="8 9">
    <name type="scientific">Brevibacterium aurantiacum</name>
    <dbReference type="NCBI Taxonomy" id="273384"/>
    <lineage>
        <taxon>Bacteria</taxon>
        <taxon>Bacillati</taxon>
        <taxon>Actinomycetota</taxon>
        <taxon>Actinomycetes</taxon>
        <taxon>Micrococcales</taxon>
        <taxon>Brevibacteriaceae</taxon>
        <taxon>Brevibacterium</taxon>
    </lineage>
</organism>
<comment type="similarity">
    <text evidence="1">Belongs to the 'phage' integrase family.</text>
</comment>
<dbReference type="EMBL" id="CP017150">
    <property type="protein sequence ID" value="AOP54570.1"/>
    <property type="molecule type" value="Genomic_DNA"/>
</dbReference>
<evidence type="ECO:0000256" key="5">
    <source>
        <dbReference type="PROSITE-ProRule" id="PRU01248"/>
    </source>
</evidence>
<dbReference type="CDD" id="cd00397">
    <property type="entry name" value="DNA_BRE_C"/>
    <property type="match status" value="1"/>
</dbReference>
<dbReference type="PROSITE" id="PS51898">
    <property type="entry name" value="TYR_RECOMBINASE"/>
    <property type="match status" value="1"/>
</dbReference>
<dbReference type="KEGG" id="blin:BLSMQ_2864"/>
<dbReference type="InterPro" id="IPR044068">
    <property type="entry name" value="CB"/>
</dbReference>
<dbReference type="GO" id="GO:0015074">
    <property type="term" value="P:DNA integration"/>
    <property type="evidence" value="ECO:0007669"/>
    <property type="project" value="UniProtKB-KW"/>
</dbReference>
<dbReference type="PROSITE" id="PS51900">
    <property type="entry name" value="CB"/>
    <property type="match status" value="1"/>
</dbReference>
<dbReference type="Gene3D" id="1.10.443.10">
    <property type="entry name" value="Intergrase catalytic core"/>
    <property type="match status" value="1"/>
</dbReference>
<keyword evidence="2" id="KW-0229">DNA integration</keyword>
<feature type="domain" description="Tyr recombinase" evidence="6">
    <location>
        <begin position="152"/>
        <end position="230"/>
    </location>
</feature>
<dbReference type="AlphaFoldDB" id="A0A1D7W6H2"/>
<dbReference type="InterPro" id="IPR013762">
    <property type="entry name" value="Integrase-like_cat_sf"/>
</dbReference>
<dbReference type="InterPro" id="IPR050808">
    <property type="entry name" value="Phage_Integrase"/>
</dbReference>
<dbReference type="Pfam" id="PF00589">
    <property type="entry name" value="Phage_integrase"/>
    <property type="match status" value="1"/>
</dbReference>
<reference evidence="9" key="1">
    <citation type="submission" date="2016-09" db="EMBL/GenBank/DDBJ databases">
        <title>Complete Genome Sequence of Brevibacterium linens SMQ-1335.</title>
        <authorList>
            <person name="de Melo A.G."/>
            <person name="Labrie S.J."/>
            <person name="Dumaresq J."/>
            <person name="Roberts R.J."/>
            <person name="Tremblay D.M."/>
            <person name="Moineau S."/>
        </authorList>
    </citation>
    <scope>NUCLEOTIDE SEQUENCE [LARGE SCALE GENOMIC DNA]</scope>
    <source>
        <strain evidence="9">SMQ-1335</strain>
    </source>
</reference>
<keyword evidence="3 5" id="KW-0238">DNA-binding</keyword>
<dbReference type="GO" id="GO:0006310">
    <property type="term" value="P:DNA recombination"/>
    <property type="evidence" value="ECO:0007669"/>
    <property type="project" value="UniProtKB-KW"/>
</dbReference>
<feature type="domain" description="Core-binding (CB)" evidence="7">
    <location>
        <begin position="47"/>
        <end position="130"/>
    </location>
</feature>
<name>A0A1D7W6H2_BREAU</name>
<gene>
    <name evidence="8" type="ORF">BLSMQ_2864</name>
</gene>
<evidence type="ECO:0000256" key="4">
    <source>
        <dbReference type="ARBA" id="ARBA00023172"/>
    </source>
</evidence>
<evidence type="ECO:0000259" key="7">
    <source>
        <dbReference type="PROSITE" id="PS51900"/>
    </source>
</evidence>
<dbReference type="GO" id="GO:0003677">
    <property type="term" value="F:DNA binding"/>
    <property type="evidence" value="ECO:0007669"/>
    <property type="project" value="UniProtKB-UniRule"/>
</dbReference>
<evidence type="ECO:0000313" key="8">
    <source>
        <dbReference type="EMBL" id="AOP54570.1"/>
    </source>
</evidence>
<evidence type="ECO:0000256" key="1">
    <source>
        <dbReference type="ARBA" id="ARBA00008857"/>
    </source>
</evidence>
<dbReference type="InterPro" id="IPR002104">
    <property type="entry name" value="Integrase_catalytic"/>
</dbReference>
<keyword evidence="4" id="KW-0233">DNA recombination</keyword>
<evidence type="ECO:0000313" key="9">
    <source>
        <dbReference type="Proteomes" id="UP000094793"/>
    </source>
</evidence>
<evidence type="ECO:0000256" key="2">
    <source>
        <dbReference type="ARBA" id="ARBA00022908"/>
    </source>
</evidence>
<dbReference type="SUPFAM" id="SSF56349">
    <property type="entry name" value="DNA breaking-rejoining enzymes"/>
    <property type="match status" value="1"/>
</dbReference>
<evidence type="ECO:0000259" key="6">
    <source>
        <dbReference type="PROSITE" id="PS51898"/>
    </source>
</evidence>
<dbReference type="Gene3D" id="1.10.150.130">
    <property type="match status" value="1"/>
</dbReference>
<dbReference type="PANTHER" id="PTHR30629:SF2">
    <property type="entry name" value="PROPHAGE INTEGRASE INTS-RELATED"/>
    <property type="match status" value="1"/>
</dbReference>
<evidence type="ECO:0000256" key="3">
    <source>
        <dbReference type="ARBA" id="ARBA00023125"/>
    </source>
</evidence>
<dbReference type="InterPro" id="IPR011010">
    <property type="entry name" value="DNA_brk_join_enz"/>
</dbReference>
<protein>
    <submittedName>
        <fullName evidence="8">Integrase</fullName>
    </submittedName>
</protein>
<sequence>MVRYRKPDRKSTMRRGFRTKREAQMFLNTVEVSKLEGLYVDPTAGRRTVANLGAHWLASQAHVKASSKKVYETALRVHVLPEFGGLSVADVKRAHVRDWVAGMTDRDKPLAARTVRRAHFVLQAILELAVDDKLIARNPARGIKTLPSIRHRKNVYLTYEQVERVAAAADHHHLIGHRGKYGFVIYIAAYMGLRWSEIATLRPDDVDLEEKRVRIRAEVSKNSQERSVGY</sequence>
<proteinExistence type="inferred from homology"/>
<dbReference type="Pfam" id="PF22022">
    <property type="entry name" value="Phage_int_M"/>
    <property type="match status" value="1"/>
</dbReference>
<dbReference type="PANTHER" id="PTHR30629">
    <property type="entry name" value="PROPHAGE INTEGRASE"/>
    <property type="match status" value="1"/>
</dbReference>
<dbReference type="Proteomes" id="UP000094793">
    <property type="component" value="Chromosome"/>
</dbReference>
<dbReference type="InterPro" id="IPR053876">
    <property type="entry name" value="Phage_int_M"/>
</dbReference>
<accession>A0A1D7W6H2</accession>
<dbReference type="InterPro" id="IPR010998">
    <property type="entry name" value="Integrase_recombinase_N"/>
</dbReference>